<protein>
    <submittedName>
        <fullName evidence="5">ABC transporter</fullName>
    </submittedName>
</protein>
<dbReference type="InterPro" id="IPR032524">
    <property type="entry name" value="ABC_tran_C"/>
</dbReference>
<dbReference type="GO" id="GO:0005524">
    <property type="term" value="F:ATP binding"/>
    <property type="evidence" value="ECO:0007669"/>
    <property type="project" value="UniProtKB-KW"/>
</dbReference>
<keyword evidence="3" id="KW-0175">Coiled coil</keyword>
<dbReference type="Gene3D" id="1.10.287.380">
    <property type="entry name" value="Valyl-tRNA synthetase, C-terminal domain"/>
    <property type="match status" value="1"/>
</dbReference>
<evidence type="ECO:0000256" key="1">
    <source>
        <dbReference type="ARBA" id="ARBA00022741"/>
    </source>
</evidence>
<dbReference type="Pfam" id="PF16326">
    <property type="entry name" value="ABC_tran_CTD"/>
    <property type="match status" value="1"/>
</dbReference>
<feature type="domain" description="ABC transporter Uup C-terminal" evidence="4">
    <location>
        <begin position="20"/>
        <end position="86"/>
    </location>
</feature>
<organism evidence="5 6">
    <name type="scientific">Pseudopedobacter saltans</name>
    <dbReference type="NCBI Taxonomy" id="151895"/>
    <lineage>
        <taxon>Bacteria</taxon>
        <taxon>Pseudomonadati</taxon>
        <taxon>Bacteroidota</taxon>
        <taxon>Sphingobacteriia</taxon>
        <taxon>Sphingobacteriales</taxon>
        <taxon>Sphingobacteriaceae</taxon>
        <taxon>Pseudopedobacter</taxon>
    </lineage>
</organism>
<keyword evidence="2" id="KW-0067">ATP-binding</keyword>
<comment type="caution">
    <text evidence="5">The sequence shown here is derived from an EMBL/GenBank/DDBJ whole genome shotgun (WGS) entry which is preliminary data.</text>
</comment>
<keyword evidence="1" id="KW-0547">Nucleotide-binding</keyword>
<feature type="non-terminal residue" evidence="5">
    <location>
        <position position="1"/>
    </location>
</feature>
<accession>A0A2W5F614</accession>
<name>A0A2W5F614_9SPHI</name>
<evidence type="ECO:0000256" key="2">
    <source>
        <dbReference type="ARBA" id="ARBA00022840"/>
    </source>
</evidence>
<evidence type="ECO:0000256" key="3">
    <source>
        <dbReference type="SAM" id="Coils"/>
    </source>
</evidence>
<dbReference type="EMBL" id="QFOI01000098">
    <property type="protein sequence ID" value="PZP49714.1"/>
    <property type="molecule type" value="Genomic_DNA"/>
</dbReference>
<reference evidence="5 6" key="1">
    <citation type="submission" date="2017-11" db="EMBL/GenBank/DDBJ databases">
        <title>Infants hospitalized years apart are colonized by the same room-sourced microbial strains.</title>
        <authorList>
            <person name="Brooks B."/>
            <person name="Olm M.R."/>
            <person name="Firek B.A."/>
            <person name="Baker R."/>
            <person name="Thomas B.C."/>
            <person name="Morowitz M.J."/>
            <person name="Banfield J.F."/>
        </authorList>
    </citation>
    <scope>NUCLEOTIDE SEQUENCE [LARGE SCALE GENOMIC DNA]</scope>
    <source>
        <strain evidence="5">S2_009_000_R2_76</strain>
    </source>
</reference>
<evidence type="ECO:0000313" key="6">
    <source>
        <dbReference type="Proteomes" id="UP000249645"/>
    </source>
</evidence>
<evidence type="ECO:0000259" key="4">
    <source>
        <dbReference type="Pfam" id="PF16326"/>
    </source>
</evidence>
<dbReference type="AlphaFoldDB" id="A0A2W5F614"/>
<dbReference type="InterPro" id="IPR037118">
    <property type="entry name" value="Val-tRNA_synth_C_sf"/>
</dbReference>
<gene>
    <name evidence="5" type="ORF">DI598_07215</name>
</gene>
<proteinExistence type="predicted"/>
<evidence type="ECO:0000313" key="5">
    <source>
        <dbReference type="EMBL" id="PZP49714.1"/>
    </source>
</evidence>
<dbReference type="Proteomes" id="UP000249645">
    <property type="component" value="Unassembled WGS sequence"/>
</dbReference>
<feature type="coiled-coil region" evidence="3">
    <location>
        <begin position="22"/>
        <end position="49"/>
    </location>
</feature>
<dbReference type="GO" id="GO:0003677">
    <property type="term" value="F:DNA binding"/>
    <property type="evidence" value="ECO:0007669"/>
    <property type="project" value="InterPro"/>
</dbReference>
<sequence>KPAEKVVENTTTSIKSEKKKLSFKEQKELDQINKDLENLQKEKAKIETELSSGNLPFDDINKLSLRVGEITALLDKKEMRWLELSEI</sequence>